<feature type="region of interest" description="Disordered" evidence="2">
    <location>
        <begin position="276"/>
        <end position="295"/>
    </location>
</feature>
<dbReference type="Pfam" id="PF01078">
    <property type="entry name" value="Mg_chelatase"/>
    <property type="match status" value="1"/>
</dbReference>
<dbReference type="EMBL" id="CADCVF010000081">
    <property type="protein sequence ID" value="CAA9470993.1"/>
    <property type="molecule type" value="Genomic_DNA"/>
</dbReference>
<dbReference type="GO" id="GO:0005524">
    <property type="term" value="F:ATP binding"/>
    <property type="evidence" value="ECO:0007669"/>
    <property type="project" value="InterPro"/>
</dbReference>
<dbReference type="PANTHER" id="PTHR32039:SF7">
    <property type="entry name" value="COMPETENCE PROTEIN COMM"/>
    <property type="match status" value="1"/>
</dbReference>
<sequence>MLGFWLMSVCRARSLSLFGIDALPVEVEVDVSSGLPGFSIVGLPDAAVQEARERVRVAISNSGYKFPTKKVIVNLAPANLRKEGPAFDLPIALGILAASGALAAGGLEGAGMVGELSLDGGLRGIKGALSMAEGARREGLARLLVPERDAPEAAAIGGVEVYGMRTLREAVEFLGDCAEVCPAEAAVEEGRPVEVGEDFADVAGQRYAKRALEVAAAGAHNVVMSGPPGSGKTMLARRMPGILPPLTMEERIEVTKVHSASGEGNGKLVTRRPFRAPHHTVSTSGLAGGGSNPRPGEVSLAHHGVLFLDELPEFSRTALEALRQPLEDGQVTISRVAATLTYPARVTLLCSMNPCPCGYAGDRRKVCRCTAGQIERYQGRISGPLLDRMDLFVDVPRLTLQELREERLAEESRLVRERVSGARGIQARRQGSPNSALSGRRLREVCALRGDAETLFSRAVDRMGLSGRGHDRVLRVARTVADLSGEEEIAAEHVAEALNYRRSHLVGR</sequence>
<dbReference type="InterPro" id="IPR004482">
    <property type="entry name" value="Mg_chelat-rel"/>
</dbReference>
<accession>A0A6J4RJ96</accession>
<dbReference type="InterPro" id="IPR000523">
    <property type="entry name" value="Mg_chelatse_chII-like_cat_dom"/>
</dbReference>
<protein>
    <submittedName>
        <fullName evidence="4">MG(2+) CHELATASE FAMILY PROTEIN / ComM-related protein</fullName>
    </submittedName>
</protein>
<comment type="similarity">
    <text evidence="1">Belongs to the Mg-chelatase subunits D/I family. ComM subfamily.</text>
</comment>
<organism evidence="4">
    <name type="scientific">uncultured Rubrobacteraceae bacterium</name>
    <dbReference type="NCBI Taxonomy" id="349277"/>
    <lineage>
        <taxon>Bacteria</taxon>
        <taxon>Bacillati</taxon>
        <taxon>Actinomycetota</taxon>
        <taxon>Rubrobacteria</taxon>
        <taxon>Rubrobacterales</taxon>
        <taxon>Rubrobacteraceae</taxon>
        <taxon>environmental samples</taxon>
    </lineage>
</organism>
<dbReference type="Pfam" id="PF13541">
    <property type="entry name" value="ChlI"/>
    <property type="match status" value="1"/>
</dbReference>
<evidence type="ECO:0000256" key="1">
    <source>
        <dbReference type="ARBA" id="ARBA00006354"/>
    </source>
</evidence>
<feature type="domain" description="AAA+ ATPase" evidence="3">
    <location>
        <begin position="218"/>
        <end position="399"/>
    </location>
</feature>
<reference evidence="4" key="1">
    <citation type="submission" date="2020-02" db="EMBL/GenBank/DDBJ databases">
        <authorList>
            <person name="Meier V. D."/>
        </authorList>
    </citation>
    <scope>NUCLEOTIDE SEQUENCE</scope>
    <source>
        <strain evidence="4">AVDCRST_MAG58</strain>
    </source>
</reference>
<dbReference type="SUPFAM" id="SSF52540">
    <property type="entry name" value="P-loop containing nucleoside triphosphate hydrolases"/>
    <property type="match status" value="1"/>
</dbReference>
<dbReference type="NCBIfam" id="TIGR00368">
    <property type="entry name" value="YifB family Mg chelatase-like AAA ATPase"/>
    <property type="match status" value="1"/>
</dbReference>
<dbReference type="InterPro" id="IPR003593">
    <property type="entry name" value="AAA+_ATPase"/>
</dbReference>
<dbReference type="Pfam" id="PF13335">
    <property type="entry name" value="Mg_chelatase_C"/>
    <property type="match status" value="1"/>
</dbReference>
<proteinExistence type="inferred from homology"/>
<name>A0A6J4RJ96_9ACTN</name>
<evidence type="ECO:0000259" key="3">
    <source>
        <dbReference type="SMART" id="SM00382"/>
    </source>
</evidence>
<dbReference type="InterPro" id="IPR014721">
    <property type="entry name" value="Ribsml_uS5_D2-typ_fold_subgr"/>
</dbReference>
<dbReference type="InterPro" id="IPR025158">
    <property type="entry name" value="Mg_chelat-rel_C"/>
</dbReference>
<dbReference type="SUPFAM" id="SSF54211">
    <property type="entry name" value="Ribosomal protein S5 domain 2-like"/>
    <property type="match status" value="1"/>
</dbReference>
<dbReference type="SMART" id="SM00382">
    <property type="entry name" value="AAA"/>
    <property type="match status" value="1"/>
</dbReference>
<evidence type="ECO:0000256" key="2">
    <source>
        <dbReference type="SAM" id="MobiDB-lite"/>
    </source>
</evidence>
<dbReference type="Gene3D" id="3.30.230.10">
    <property type="match status" value="1"/>
</dbReference>
<evidence type="ECO:0000313" key="4">
    <source>
        <dbReference type="EMBL" id="CAA9470993.1"/>
    </source>
</evidence>
<gene>
    <name evidence="4" type="ORF">AVDCRST_MAG58-4209</name>
</gene>
<dbReference type="PANTHER" id="PTHR32039">
    <property type="entry name" value="MAGNESIUM-CHELATASE SUBUNIT CHLI"/>
    <property type="match status" value="1"/>
</dbReference>
<dbReference type="InterPro" id="IPR045006">
    <property type="entry name" value="CHLI-like"/>
</dbReference>
<dbReference type="InterPro" id="IPR027417">
    <property type="entry name" value="P-loop_NTPase"/>
</dbReference>
<dbReference type="AlphaFoldDB" id="A0A6J4RJ96"/>
<dbReference type="InterPro" id="IPR020568">
    <property type="entry name" value="Ribosomal_Su5_D2-typ_SF"/>
</dbReference>
<dbReference type="Gene3D" id="3.40.50.300">
    <property type="entry name" value="P-loop containing nucleotide triphosphate hydrolases"/>
    <property type="match status" value="1"/>
</dbReference>